<comment type="caution">
    <text evidence="1">The sequence shown here is derived from an EMBL/GenBank/DDBJ whole genome shotgun (WGS) entry which is preliminary data.</text>
</comment>
<accession>A0A1Q9ERD9</accession>
<name>A0A1Q9ERD9_SYMMI</name>
<evidence type="ECO:0000313" key="2">
    <source>
        <dbReference type="Proteomes" id="UP000186817"/>
    </source>
</evidence>
<protein>
    <submittedName>
        <fullName evidence="1">Uncharacterized protein</fullName>
    </submittedName>
</protein>
<keyword evidence="2" id="KW-1185">Reference proteome</keyword>
<evidence type="ECO:0000313" key="1">
    <source>
        <dbReference type="EMBL" id="OLQ09992.1"/>
    </source>
</evidence>
<dbReference type="OrthoDB" id="10376413at2759"/>
<organism evidence="1 2">
    <name type="scientific">Symbiodinium microadriaticum</name>
    <name type="common">Dinoflagellate</name>
    <name type="synonym">Zooxanthella microadriatica</name>
    <dbReference type="NCBI Taxonomy" id="2951"/>
    <lineage>
        <taxon>Eukaryota</taxon>
        <taxon>Sar</taxon>
        <taxon>Alveolata</taxon>
        <taxon>Dinophyceae</taxon>
        <taxon>Suessiales</taxon>
        <taxon>Symbiodiniaceae</taxon>
        <taxon>Symbiodinium</taxon>
    </lineage>
</organism>
<proteinExistence type="predicted"/>
<dbReference type="EMBL" id="LSRX01000086">
    <property type="protein sequence ID" value="OLQ09992.1"/>
    <property type="molecule type" value="Genomic_DNA"/>
</dbReference>
<reference evidence="1 2" key="1">
    <citation type="submission" date="2016-02" db="EMBL/GenBank/DDBJ databases">
        <title>Genome analysis of coral dinoflagellate symbionts highlights evolutionary adaptations to a symbiotic lifestyle.</title>
        <authorList>
            <person name="Aranda M."/>
            <person name="Li Y."/>
            <person name="Liew Y.J."/>
            <person name="Baumgarten S."/>
            <person name="Simakov O."/>
            <person name="Wilson M."/>
            <person name="Piel J."/>
            <person name="Ashoor H."/>
            <person name="Bougouffa S."/>
            <person name="Bajic V.B."/>
            <person name="Ryu T."/>
            <person name="Ravasi T."/>
            <person name="Bayer T."/>
            <person name="Micklem G."/>
            <person name="Kim H."/>
            <person name="Bhak J."/>
            <person name="Lajeunesse T.C."/>
            <person name="Voolstra C.R."/>
        </authorList>
    </citation>
    <scope>NUCLEOTIDE SEQUENCE [LARGE SCALE GENOMIC DNA]</scope>
    <source>
        <strain evidence="1 2">CCMP2467</strain>
    </source>
</reference>
<dbReference type="Proteomes" id="UP000186817">
    <property type="component" value="Unassembled WGS sequence"/>
</dbReference>
<dbReference type="AlphaFoldDB" id="A0A1Q9ERD9"/>
<gene>
    <name evidence="1" type="ORF">AK812_SmicGene6319</name>
</gene>
<sequence>MGFRCASASDGSDDSTAVVHLFGAQSFAAEETFDTKIGCAKCLPLEDKHQTVNDLASEVVSLRQNLAAVSSSMDGLQQKVISAIQLRGGHGQ</sequence>